<comment type="similarity">
    <text evidence="1 2">Belongs to the DTD family.</text>
</comment>
<sequence>MRVVVQRVSRASVTTDQRCESIEQGFMLLVGIGEETTEADLKVMAKKISAARLFEDAEGKMNLAIKDIEGSILSISQFTLYGDVRKGNRPSFTTAKEPKQAAAMYEQFNTLLREEGITVKTGVFGADMAVELVNDGPVTLVYDSREGKIQ</sequence>
<dbReference type="InterPro" id="IPR003732">
    <property type="entry name" value="Daa-tRNA_deacyls_DTD"/>
</dbReference>
<dbReference type="Gene3D" id="3.50.80.10">
    <property type="entry name" value="D-tyrosyl-tRNA(Tyr) deacylase"/>
    <property type="match status" value="1"/>
</dbReference>
<comment type="function">
    <text evidence="2">An aminoacyl-tRNA editing enzyme that deacylates mischarged D-aminoacyl-tRNAs. Also deacylates mischarged glycyl-tRNA(Ala), protecting cells against glycine mischarging by AlaRS. Acts via tRNA-based rather than protein-based catalysis; rejects L-amino acids rather than detecting D-amino acids in the active site. By recycling D-aminoacyl-tRNA to D-amino acids and free tRNA molecules, this enzyme counteracts the toxicity associated with the formation of D-aminoacyl-tRNA entities in vivo and helps enforce protein L-homochirality.</text>
</comment>
<dbReference type="EMBL" id="SCWE01000001">
    <property type="protein sequence ID" value="TDM02824.1"/>
    <property type="molecule type" value="Genomic_DNA"/>
</dbReference>
<comment type="catalytic activity">
    <reaction evidence="2">
        <text>a D-aminoacyl-tRNA + H2O = a tRNA + a D-alpha-amino acid + H(+)</text>
        <dbReference type="Rhea" id="RHEA:13953"/>
        <dbReference type="Rhea" id="RHEA-COMP:10123"/>
        <dbReference type="Rhea" id="RHEA-COMP:10124"/>
        <dbReference type="ChEBI" id="CHEBI:15377"/>
        <dbReference type="ChEBI" id="CHEBI:15378"/>
        <dbReference type="ChEBI" id="CHEBI:59871"/>
        <dbReference type="ChEBI" id="CHEBI:78442"/>
        <dbReference type="ChEBI" id="CHEBI:79333"/>
        <dbReference type="EC" id="3.1.1.96"/>
    </reaction>
</comment>
<dbReference type="GO" id="GO:0043908">
    <property type="term" value="F:Ser(Gly)-tRNA(Ala) hydrolase activity"/>
    <property type="evidence" value="ECO:0007669"/>
    <property type="project" value="UniProtKB-UniRule"/>
</dbReference>
<proteinExistence type="inferred from homology"/>
<evidence type="ECO:0000256" key="2">
    <source>
        <dbReference type="HAMAP-Rule" id="MF_00518"/>
    </source>
</evidence>
<evidence type="ECO:0000313" key="4">
    <source>
        <dbReference type="Proteomes" id="UP000295328"/>
    </source>
</evidence>
<dbReference type="Pfam" id="PF02580">
    <property type="entry name" value="Tyr_Deacylase"/>
    <property type="match status" value="1"/>
</dbReference>
<dbReference type="EC" id="3.1.1.96" evidence="2"/>
<gene>
    <name evidence="2" type="primary">dtd</name>
    <name evidence="3" type="ORF">ERX37_01675</name>
</gene>
<dbReference type="SUPFAM" id="SSF69500">
    <property type="entry name" value="DTD-like"/>
    <property type="match status" value="1"/>
</dbReference>
<dbReference type="GO" id="GO:0106026">
    <property type="term" value="F:Gly-tRNA(Ala) deacylase activity"/>
    <property type="evidence" value="ECO:0007669"/>
    <property type="project" value="UniProtKB-UniRule"/>
</dbReference>
<organism evidence="3 4">
    <name type="scientific">Macrococcus hajekii</name>
    <dbReference type="NCBI Taxonomy" id="198482"/>
    <lineage>
        <taxon>Bacteria</taxon>
        <taxon>Bacillati</taxon>
        <taxon>Bacillota</taxon>
        <taxon>Bacilli</taxon>
        <taxon>Bacillales</taxon>
        <taxon>Staphylococcaceae</taxon>
        <taxon>Macrococcus</taxon>
    </lineage>
</organism>
<dbReference type="PANTHER" id="PTHR10472:SF5">
    <property type="entry name" value="D-AMINOACYL-TRNA DEACYLASE 1"/>
    <property type="match status" value="1"/>
</dbReference>
<dbReference type="GO" id="GO:0000049">
    <property type="term" value="F:tRNA binding"/>
    <property type="evidence" value="ECO:0007669"/>
    <property type="project" value="UniProtKB-UniRule"/>
</dbReference>
<comment type="subunit">
    <text evidence="2">Homodimer.</text>
</comment>
<comment type="catalytic activity">
    <reaction evidence="2">
        <text>glycyl-tRNA(Ala) + H2O = tRNA(Ala) + glycine + H(+)</text>
        <dbReference type="Rhea" id="RHEA:53744"/>
        <dbReference type="Rhea" id="RHEA-COMP:9657"/>
        <dbReference type="Rhea" id="RHEA-COMP:13640"/>
        <dbReference type="ChEBI" id="CHEBI:15377"/>
        <dbReference type="ChEBI" id="CHEBI:15378"/>
        <dbReference type="ChEBI" id="CHEBI:57305"/>
        <dbReference type="ChEBI" id="CHEBI:78442"/>
        <dbReference type="ChEBI" id="CHEBI:78522"/>
    </reaction>
</comment>
<keyword evidence="2 3" id="KW-0378">Hydrolase</keyword>
<comment type="subcellular location">
    <subcellularLocation>
        <location evidence="2">Cytoplasm</location>
    </subcellularLocation>
</comment>
<dbReference type="RefSeq" id="WP_133428912.1">
    <property type="nucleotide sequence ID" value="NZ_BMCC01000002.1"/>
</dbReference>
<keyword evidence="2" id="KW-0963">Cytoplasm</keyword>
<dbReference type="OrthoDB" id="9801395at2"/>
<keyword evidence="4" id="KW-1185">Reference proteome</keyword>
<dbReference type="GO" id="GO:0051500">
    <property type="term" value="F:D-tyrosyl-tRNA(Tyr) deacylase activity"/>
    <property type="evidence" value="ECO:0007669"/>
    <property type="project" value="TreeGrafter"/>
</dbReference>
<dbReference type="AlphaFoldDB" id="A0A4R6BLY5"/>
<dbReference type="PANTHER" id="PTHR10472">
    <property type="entry name" value="D-TYROSYL-TRNA TYR DEACYLASE"/>
    <property type="match status" value="1"/>
</dbReference>
<dbReference type="HAMAP" id="MF_00518">
    <property type="entry name" value="Deacylase_Dtd"/>
    <property type="match status" value="1"/>
</dbReference>
<evidence type="ECO:0000313" key="3">
    <source>
        <dbReference type="EMBL" id="TDM02824.1"/>
    </source>
</evidence>
<dbReference type="Proteomes" id="UP000295328">
    <property type="component" value="Unassembled WGS sequence"/>
</dbReference>
<reference evidence="3 4" key="1">
    <citation type="submission" date="2019-01" db="EMBL/GenBank/DDBJ databases">
        <title>Draft genome sequences of the type strains of six Macrococcus species.</title>
        <authorList>
            <person name="Mazhar S."/>
            <person name="Altermann E."/>
            <person name="Hill C."/>
            <person name="Mcauliffe O."/>
        </authorList>
    </citation>
    <scope>NUCLEOTIDE SEQUENCE [LARGE SCALE GENOMIC DNA]</scope>
    <source>
        <strain evidence="3 4">CCM4809</strain>
    </source>
</reference>
<name>A0A4R6BLY5_9STAP</name>
<comment type="caution">
    <text evidence="3">The sequence shown here is derived from an EMBL/GenBank/DDBJ whole genome shotgun (WGS) entry which is preliminary data.</text>
</comment>
<dbReference type="EC" id="3.1.1.-" evidence="2"/>
<keyword evidence="2" id="KW-0820">tRNA-binding</keyword>
<evidence type="ECO:0000256" key="1">
    <source>
        <dbReference type="ARBA" id="ARBA00009673"/>
    </source>
</evidence>
<dbReference type="NCBIfam" id="TIGR00256">
    <property type="entry name" value="D-aminoacyl-tRNA deacylase"/>
    <property type="match status" value="1"/>
</dbReference>
<feature type="short sequence motif" description="Gly-cisPro motif, important for rejection of L-amino acids" evidence="2">
    <location>
        <begin position="136"/>
        <end position="137"/>
    </location>
</feature>
<comment type="domain">
    <text evidence="2">A Gly-cisPro motif from one monomer fits into the active site of the other monomer to allow specific chiral rejection of L-amino acids.</text>
</comment>
<accession>A0A4R6BLY5</accession>
<dbReference type="InterPro" id="IPR023509">
    <property type="entry name" value="DTD-like_sf"/>
</dbReference>
<dbReference type="FunFam" id="3.50.80.10:FF:000001">
    <property type="entry name" value="D-aminoacyl-tRNA deacylase"/>
    <property type="match status" value="1"/>
</dbReference>
<dbReference type="GO" id="GO:0005737">
    <property type="term" value="C:cytoplasm"/>
    <property type="evidence" value="ECO:0007669"/>
    <property type="project" value="UniProtKB-SubCell"/>
</dbReference>
<keyword evidence="2" id="KW-0694">RNA-binding</keyword>
<protein>
    <recommendedName>
        <fullName evidence="2">D-aminoacyl-tRNA deacylase</fullName>
        <shortName evidence="2">DTD</shortName>
        <ecNumber evidence="2">3.1.1.96</ecNumber>
    </recommendedName>
    <alternativeName>
        <fullName evidence="2">Gly-tRNA(Ala) deacylase</fullName>
        <ecNumber evidence="2">3.1.1.-</ecNumber>
    </alternativeName>
</protein>
<dbReference type="GO" id="GO:0019478">
    <property type="term" value="P:D-amino acid catabolic process"/>
    <property type="evidence" value="ECO:0007669"/>
    <property type="project" value="UniProtKB-UniRule"/>
</dbReference>